<dbReference type="CDD" id="cd04186">
    <property type="entry name" value="GT_2_like_c"/>
    <property type="match status" value="1"/>
</dbReference>
<dbReference type="Proteomes" id="UP000179221">
    <property type="component" value="Unassembled WGS sequence"/>
</dbReference>
<dbReference type="SUPFAM" id="SSF53448">
    <property type="entry name" value="Nucleotide-diphospho-sugar transferases"/>
    <property type="match status" value="1"/>
</dbReference>
<sequence>MELSIILVSYNTSKITLNCIKSIINSNLGNKYEIIVVDNASTDGSVEAIEELLQQFAKASHKISIKNENGIAQVRINSRTAPLRLIKNQTNFGFAKANNQGLKVARGKYILLLNSDTLVEKAEIEKLLNFASHTPDAGAVVPKLVNFDRSVQGSIFRFPTIGRAIRQYWLKEQGILDKYSPVSSQPTPVEVEAAVMAAFLITPQAISLVGLLDERFFIYYEDIDYCRRIKNAGLKVYYLPDSEVIHYHGVSGKSLAALKDQWKRLIPSSKIYHGIIRHYIFNFIIWSGQKLKQA</sequence>
<protein>
    <submittedName>
        <fullName evidence="1">Uncharacterized protein</fullName>
    </submittedName>
</protein>
<dbReference type="EMBL" id="MGGL01000004">
    <property type="protein sequence ID" value="OGM27591.1"/>
    <property type="molecule type" value="Genomic_DNA"/>
</dbReference>
<reference evidence="1 2" key="1">
    <citation type="journal article" date="2016" name="Nat. Commun.">
        <title>Thousands of microbial genomes shed light on interconnected biogeochemical processes in an aquifer system.</title>
        <authorList>
            <person name="Anantharaman K."/>
            <person name="Brown C.T."/>
            <person name="Hug L.A."/>
            <person name="Sharon I."/>
            <person name="Castelle C.J."/>
            <person name="Probst A.J."/>
            <person name="Thomas B.C."/>
            <person name="Singh A."/>
            <person name="Wilkins M.J."/>
            <person name="Karaoz U."/>
            <person name="Brodie E.L."/>
            <person name="Williams K.H."/>
            <person name="Hubbard S.S."/>
            <person name="Banfield J.F."/>
        </authorList>
    </citation>
    <scope>NUCLEOTIDE SEQUENCE [LARGE SCALE GENOMIC DNA]</scope>
</reference>
<dbReference type="Gene3D" id="3.90.550.10">
    <property type="entry name" value="Spore Coat Polysaccharide Biosynthesis Protein SpsA, Chain A"/>
    <property type="match status" value="1"/>
</dbReference>
<gene>
    <name evidence="1" type="ORF">A2628_02270</name>
</gene>
<evidence type="ECO:0000313" key="2">
    <source>
        <dbReference type="Proteomes" id="UP000179221"/>
    </source>
</evidence>
<dbReference type="PANTHER" id="PTHR43179:SF7">
    <property type="entry name" value="RHAMNOSYLTRANSFERASE WBBL"/>
    <property type="match status" value="1"/>
</dbReference>
<name>A0A1F7YJR5_9BACT</name>
<dbReference type="Pfam" id="PF13641">
    <property type="entry name" value="Glyco_tranf_2_3"/>
    <property type="match status" value="1"/>
</dbReference>
<accession>A0A1F7YJR5</accession>
<dbReference type="PANTHER" id="PTHR43179">
    <property type="entry name" value="RHAMNOSYLTRANSFERASE WBBL"/>
    <property type="match status" value="1"/>
</dbReference>
<comment type="caution">
    <text evidence="1">The sequence shown here is derived from an EMBL/GenBank/DDBJ whole genome shotgun (WGS) entry which is preliminary data.</text>
</comment>
<organism evidence="1 2">
    <name type="scientific">Candidatus Woesebacteria bacterium RIFCSPHIGHO2_01_FULL_40_22</name>
    <dbReference type="NCBI Taxonomy" id="1802499"/>
    <lineage>
        <taxon>Bacteria</taxon>
        <taxon>Candidatus Woeseibacteriota</taxon>
    </lineage>
</organism>
<dbReference type="AlphaFoldDB" id="A0A1F7YJR5"/>
<proteinExistence type="predicted"/>
<evidence type="ECO:0000313" key="1">
    <source>
        <dbReference type="EMBL" id="OGM27591.1"/>
    </source>
</evidence>
<dbReference type="InterPro" id="IPR029044">
    <property type="entry name" value="Nucleotide-diphossugar_trans"/>
</dbReference>